<keyword evidence="1" id="KW-0560">Oxidoreductase</keyword>
<organism evidence="3 4">
    <name type="scientific">Roseovarius atlanticus</name>
    <dbReference type="NCBI Taxonomy" id="1641875"/>
    <lineage>
        <taxon>Bacteria</taxon>
        <taxon>Pseudomonadati</taxon>
        <taxon>Pseudomonadota</taxon>
        <taxon>Alphaproteobacteria</taxon>
        <taxon>Rhodobacterales</taxon>
        <taxon>Roseobacteraceae</taxon>
        <taxon>Roseovarius</taxon>
    </lineage>
</organism>
<dbReference type="RefSeq" id="WP_057796241.1">
    <property type="nucleotide sequence ID" value="NZ_LAXJ01000026.1"/>
</dbReference>
<dbReference type="PATRIC" id="fig|1641875.4.peg.2341"/>
<gene>
    <name evidence="3" type="ORF">XM53_19050</name>
</gene>
<dbReference type="OrthoDB" id="9806601at2"/>
<dbReference type="Gene3D" id="3.50.50.60">
    <property type="entry name" value="FAD/NAD(P)-binding domain"/>
    <property type="match status" value="1"/>
</dbReference>
<dbReference type="STRING" id="1641875.XM53_19050"/>
<comment type="caution">
    <text evidence="3">The sequence shown here is derived from an EMBL/GenBank/DDBJ whole genome shotgun (WGS) entry which is preliminary data.</text>
</comment>
<dbReference type="GO" id="GO:0016491">
    <property type="term" value="F:oxidoreductase activity"/>
    <property type="evidence" value="ECO:0007669"/>
    <property type="project" value="UniProtKB-KW"/>
</dbReference>
<dbReference type="Pfam" id="PF01266">
    <property type="entry name" value="DAO"/>
    <property type="match status" value="1"/>
</dbReference>
<evidence type="ECO:0000259" key="2">
    <source>
        <dbReference type="Pfam" id="PF01266"/>
    </source>
</evidence>
<dbReference type="GO" id="GO:0005737">
    <property type="term" value="C:cytoplasm"/>
    <property type="evidence" value="ECO:0007669"/>
    <property type="project" value="TreeGrafter"/>
</dbReference>
<reference evidence="3 4" key="1">
    <citation type="submission" date="2015-04" db="EMBL/GenBank/DDBJ databases">
        <title>The draft genome sequence of Roseovarius sp.R12b.</title>
        <authorList>
            <person name="Li G."/>
            <person name="Lai Q."/>
            <person name="Shao Z."/>
            <person name="Yan P."/>
        </authorList>
    </citation>
    <scope>NUCLEOTIDE SEQUENCE [LARGE SCALE GENOMIC DNA]</scope>
    <source>
        <strain evidence="3 4">R12B</strain>
    </source>
</reference>
<protein>
    <submittedName>
        <fullName evidence="3">Oxidoreductase</fullName>
    </submittedName>
</protein>
<sequence>MTRLPAPAPSLWRSEAPPLADFPALAQDTACDIAIVGGGYTGLHAALTFAEAGLSVAVLEAGEPGIGGSGRNGGVVNAKFRRGFGDIARSHGLDMAKRMHALATGSFDHVCETVDRYDLTDAGFRKSGTLKCAHSRKAFDHARAEADWLRNTMGDTGVHILEADAVAEETGTRSFVGGVLQDGAGTIQPLAYLRALWRTAQSRGIDLYANTPVQSVTAEGRKVRLATPSASVLADRVLLATNAYSWLTSAAKPVARSLVPFRSAMIATEPLPDELNTRLLHKSRSYNETRRMMRWFRKVDGRVVFGGRGALGAVESPAAFRRLERAMVKIFPELADIPIAYRWSGQVALTFDGLPQAGFLSDRVAYAAGFNGAGVAMSGYVGDQMGRRMTGQPHDLGLIAREGIPKIPFYPMRAIAVRATTFCYEMLDAAGL</sequence>
<name>A0A0T5NPE6_9RHOB</name>
<dbReference type="EMBL" id="LAXJ01000026">
    <property type="protein sequence ID" value="KRS10841.1"/>
    <property type="molecule type" value="Genomic_DNA"/>
</dbReference>
<evidence type="ECO:0000313" key="4">
    <source>
        <dbReference type="Proteomes" id="UP000051295"/>
    </source>
</evidence>
<evidence type="ECO:0000256" key="1">
    <source>
        <dbReference type="ARBA" id="ARBA00023002"/>
    </source>
</evidence>
<accession>A0A0T5NPE6</accession>
<dbReference type="PANTHER" id="PTHR13847:SF281">
    <property type="entry name" value="FAD DEPENDENT OXIDOREDUCTASE DOMAIN-CONTAINING PROTEIN"/>
    <property type="match status" value="1"/>
</dbReference>
<dbReference type="InterPro" id="IPR036188">
    <property type="entry name" value="FAD/NAD-bd_sf"/>
</dbReference>
<dbReference type="Proteomes" id="UP000051295">
    <property type="component" value="Unassembled WGS sequence"/>
</dbReference>
<dbReference type="AlphaFoldDB" id="A0A0T5NPE6"/>
<dbReference type="PANTHER" id="PTHR13847">
    <property type="entry name" value="SARCOSINE DEHYDROGENASE-RELATED"/>
    <property type="match status" value="1"/>
</dbReference>
<dbReference type="SUPFAM" id="SSF51905">
    <property type="entry name" value="FAD/NAD(P)-binding domain"/>
    <property type="match status" value="1"/>
</dbReference>
<dbReference type="InterPro" id="IPR006076">
    <property type="entry name" value="FAD-dep_OxRdtase"/>
</dbReference>
<proteinExistence type="predicted"/>
<keyword evidence="4" id="KW-1185">Reference proteome</keyword>
<dbReference type="Gene3D" id="3.30.9.10">
    <property type="entry name" value="D-Amino Acid Oxidase, subunit A, domain 2"/>
    <property type="match status" value="1"/>
</dbReference>
<feature type="domain" description="FAD dependent oxidoreductase" evidence="2">
    <location>
        <begin position="32"/>
        <end position="385"/>
    </location>
</feature>
<evidence type="ECO:0000313" key="3">
    <source>
        <dbReference type="EMBL" id="KRS10841.1"/>
    </source>
</evidence>